<evidence type="ECO:0000256" key="1">
    <source>
        <dbReference type="ARBA" id="ARBA00022679"/>
    </source>
</evidence>
<evidence type="ECO:0000256" key="6">
    <source>
        <dbReference type="ARBA" id="ARBA00022918"/>
    </source>
</evidence>
<keyword evidence="4" id="KW-0255">Endonuclease</keyword>
<accession>A0A6H5I3H3</accession>
<evidence type="ECO:0000256" key="5">
    <source>
        <dbReference type="ARBA" id="ARBA00022801"/>
    </source>
</evidence>
<dbReference type="PANTHER" id="PTHR37984">
    <property type="entry name" value="PROTEIN CBG26694"/>
    <property type="match status" value="1"/>
</dbReference>
<feature type="compositionally biased region" description="Polar residues" evidence="7">
    <location>
        <begin position="144"/>
        <end position="158"/>
    </location>
</feature>
<keyword evidence="11" id="KW-1185">Reference proteome</keyword>
<evidence type="ECO:0000259" key="8">
    <source>
        <dbReference type="Pfam" id="PF00078"/>
    </source>
</evidence>
<dbReference type="PANTHER" id="PTHR37984:SF5">
    <property type="entry name" value="PROTEIN NYNRIN-LIKE"/>
    <property type="match status" value="1"/>
</dbReference>
<reference evidence="10 11" key="1">
    <citation type="submission" date="2020-02" db="EMBL/GenBank/DDBJ databases">
        <authorList>
            <person name="Ferguson B K."/>
        </authorList>
    </citation>
    <scope>NUCLEOTIDE SEQUENCE [LARGE SCALE GENOMIC DNA]</scope>
</reference>
<dbReference type="CDD" id="cd09274">
    <property type="entry name" value="RNase_HI_RT_Ty3"/>
    <property type="match status" value="1"/>
</dbReference>
<dbReference type="AlphaFoldDB" id="A0A6H5I3H3"/>
<organism evidence="10 11">
    <name type="scientific">Trichogramma brassicae</name>
    <dbReference type="NCBI Taxonomy" id="86971"/>
    <lineage>
        <taxon>Eukaryota</taxon>
        <taxon>Metazoa</taxon>
        <taxon>Ecdysozoa</taxon>
        <taxon>Arthropoda</taxon>
        <taxon>Hexapoda</taxon>
        <taxon>Insecta</taxon>
        <taxon>Pterygota</taxon>
        <taxon>Neoptera</taxon>
        <taxon>Endopterygota</taxon>
        <taxon>Hymenoptera</taxon>
        <taxon>Apocrita</taxon>
        <taxon>Proctotrupomorpha</taxon>
        <taxon>Chalcidoidea</taxon>
        <taxon>Trichogrammatidae</taxon>
        <taxon>Trichogramma</taxon>
    </lineage>
</organism>
<dbReference type="FunFam" id="3.10.20.370:FF:000001">
    <property type="entry name" value="Retrovirus-related Pol polyprotein from transposon 17.6-like protein"/>
    <property type="match status" value="1"/>
</dbReference>
<dbReference type="InterPro" id="IPR043128">
    <property type="entry name" value="Rev_trsase/Diguanyl_cyclase"/>
</dbReference>
<dbReference type="Gene3D" id="3.10.10.10">
    <property type="entry name" value="HIV Type 1 Reverse Transcriptase, subunit A, domain 1"/>
    <property type="match status" value="1"/>
</dbReference>
<feature type="region of interest" description="Disordered" evidence="7">
    <location>
        <begin position="450"/>
        <end position="497"/>
    </location>
</feature>
<dbReference type="Gene3D" id="3.30.70.270">
    <property type="match status" value="1"/>
</dbReference>
<dbReference type="InterPro" id="IPR041373">
    <property type="entry name" value="RT_RNaseH"/>
</dbReference>
<evidence type="ECO:0000256" key="2">
    <source>
        <dbReference type="ARBA" id="ARBA00022695"/>
    </source>
</evidence>
<keyword evidence="1" id="KW-0808">Transferase</keyword>
<dbReference type="Proteomes" id="UP000479190">
    <property type="component" value="Unassembled WGS sequence"/>
</dbReference>
<evidence type="ECO:0000259" key="9">
    <source>
        <dbReference type="Pfam" id="PF17917"/>
    </source>
</evidence>
<dbReference type="InterPro" id="IPR000477">
    <property type="entry name" value="RT_dom"/>
</dbReference>
<dbReference type="SUPFAM" id="SSF56672">
    <property type="entry name" value="DNA/RNA polymerases"/>
    <property type="match status" value="1"/>
</dbReference>
<dbReference type="InterPro" id="IPR050951">
    <property type="entry name" value="Retrovirus_Pol_polyprotein"/>
</dbReference>
<keyword evidence="3" id="KW-0540">Nuclease</keyword>
<name>A0A6H5I3H3_9HYME</name>
<dbReference type="CDD" id="cd01647">
    <property type="entry name" value="RT_LTR"/>
    <property type="match status" value="1"/>
</dbReference>
<dbReference type="GO" id="GO:0016787">
    <property type="term" value="F:hydrolase activity"/>
    <property type="evidence" value="ECO:0007669"/>
    <property type="project" value="UniProtKB-KW"/>
</dbReference>
<evidence type="ECO:0000256" key="3">
    <source>
        <dbReference type="ARBA" id="ARBA00022722"/>
    </source>
</evidence>
<dbReference type="Pfam" id="PF17917">
    <property type="entry name" value="RT_RNaseH"/>
    <property type="match status" value="1"/>
</dbReference>
<evidence type="ECO:0008006" key="12">
    <source>
        <dbReference type="Google" id="ProtNLM"/>
    </source>
</evidence>
<evidence type="ECO:0000313" key="10">
    <source>
        <dbReference type="EMBL" id="CAB0031039.1"/>
    </source>
</evidence>
<gene>
    <name evidence="10" type="ORF">TBRA_LOCUS3022</name>
</gene>
<dbReference type="OrthoDB" id="7555456at2759"/>
<dbReference type="Gene3D" id="3.10.20.370">
    <property type="match status" value="1"/>
</dbReference>
<keyword evidence="2" id="KW-0548">Nucleotidyltransferase</keyword>
<protein>
    <recommendedName>
        <fullName evidence="12">Reverse transcriptase domain-containing protein</fullName>
    </recommendedName>
</protein>
<keyword evidence="5" id="KW-0378">Hydrolase</keyword>
<evidence type="ECO:0000256" key="4">
    <source>
        <dbReference type="ARBA" id="ARBA00022759"/>
    </source>
</evidence>
<dbReference type="InterPro" id="IPR043502">
    <property type="entry name" value="DNA/RNA_pol_sf"/>
</dbReference>
<proteinExistence type="predicted"/>
<feature type="domain" description="Reverse transcriptase" evidence="8">
    <location>
        <begin position="2"/>
        <end position="102"/>
    </location>
</feature>
<feature type="domain" description="Reverse transcriptase RNase H-like" evidence="9">
    <location>
        <begin position="216"/>
        <end position="319"/>
    </location>
</feature>
<dbReference type="GO" id="GO:0004519">
    <property type="term" value="F:endonuclease activity"/>
    <property type="evidence" value="ECO:0007669"/>
    <property type="project" value="UniProtKB-KW"/>
</dbReference>
<feature type="compositionally biased region" description="Basic and acidic residues" evidence="7">
    <location>
        <begin position="475"/>
        <end position="497"/>
    </location>
</feature>
<evidence type="ECO:0000313" key="11">
    <source>
        <dbReference type="Proteomes" id="UP000479190"/>
    </source>
</evidence>
<sequence length="497" mass="56749">MERLAKATYISCIDLRSGFYQIAMDPASAHKTGFAGPNGVYEYKRMPMGISSAPSIFTRAMNLALAGLQGSELEIYLDDVMVHGETLDEHNTRFKRMLDRFATATHVDRAGKMPDAQERSESPWSYCWQRSNQSRPCKNRGRTALSNAHDSKEGQTISGPHKLLPKIYQRLCHYSSTAAKIAEKDSQNSSGRTNTQNAFHELINKLCEYPVLRAPDLEKPFLLTTDASDYAIGAILGQGEIGSDYACAYASRCLKSAELRYPTYDKELLAVVFGKEQFYYYLWGRKFTVVTDHQPLVHFHKTKKPELRFNRLKAELRGYEFSIVYRRGRVNNNVDALSRNPTSCDTSDLTRAQLYELADKQEREDNDLSGEKDHPPGRIFTIRTKRVTDGGERIDKDKYEDNSDCDSTDFFQQVTRKHRRTESPMPLVRQAKLDAKRKISDIINLDKRPRKTNSHCIADNTKNAFPARSHNAQKSRKDEEENIHLNAESEPHTTQKN</sequence>
<dbReference type="Pfam" id="PF00078">
    <property type="entry name" value="RVT_1"/>
    <property type="match status" value="1"/>
</dbReference>
<keyword evidence="6" id="KW-0695">RNA-directed DNA polymerase</keyword>
<dbReference type="GO" id="GO:0003964">
    <property type="term" value="F:RNA-directed DNA polymerase activity"/>
    <property type="evidence" value="ECO:0007669"/>
    <property type="project" value="UniProtKB-KW"/>
</dbReference>
<evidence type="ECO:0000256" key="7">
    <source>
        <dbReference type="SAM" id="MobiDB-lite"/>
    </source>
</evidence>
<feature type="region of interest" description="Disordered" evidence="7">
    <location>
        <begin position="138"/>
        <end position="159"/>
    </location>
</feature>
<dbReference type="EMBL" id="CADCXV010000606">
    <property type="protein sequence ID" value="CAB0031039.1"/>
    <property type="molecule type" value="Genomic_DNA"/>
</dbReference>